<sequence length="89" mass="10447">MEEEQEKLLLHSYPHYWGFTPEEDYYKQQGITSTTSFFTTPLGLKLFTRSWLPNPSSTPPRALIFMLHGYSWTICVTAPNPGWGLWWSF</sequence>
<name>A0A0B2PHW0_GLYSO</name>
<dbReference type="SUPFAM" id="SSF53474">
    <property type="entry name" value="alpha/beta-Hydrolases"/>
    <property type="match status" value="1"/>
</dbReference>
<dbReference type="EMBL" id="KN667122">
    <property type="protein sequence ID" value="KHN07299.1"/>
    <property type="molecule type" value="Genomic_DNA"/>
</dbReference>
<dbReference type="InterPro" id="IPR029058">
    <property type="entry name" value="AB_hydrolase_fold"/>
</dbReference>
<dbReference type="Gene3D" id="3.40.50.1820">
    <property type="entry name" value="alpha/beta hydrolase"/>
    <property type="match status" value="1"/>
</dbReference>
<gene>
    <name evidence="1" type="ORF">glysoja_027389</name>
</gene>
<protein>
    <submittedName>
        <fullName evidence="1">Uncharacterized protein</fullName>
    </submittedName>
</protein>
<proteinExistence type="predicted"/>
<evidence type="ECO:0000313" key="1">
    <source>
        <dbReference type="EMBL" id="KHN07299.1"/>
    </source>
</evidence>
<reference evidence="1" key="1">
    <citation type="submission" date="2014-07" db="EMBL/GenBank/DDBJ databases">
        <title>Identification of a novel salt tolerance gene in wild soybean by whole-genome sequencing.</title>
        <authorList>
            <person name="Lam H.-M."/>
            <person name="Qi X."/>
            <person name="Li M.-W."/>
            <person name="Liu X."/>
            <person name="Xie M."/>
            <person name="Ni M."/>
            <person name="Xu X."/>
        </authorList>
    </citation>
    <scope>NUCLEOTIDE SEQUENCE [LARGE SCALE GENOMIC DNA]</scope>
    <source>
        <tissue evidence="1">Root</tissue>
    </source>
</reference>
<dbReference type="AlphaFoldDB" id="A0A0B2PHW0"/>
<accession>A0A0B2PHW0</accession>
<dbReference type="Proteomes" id="UP000053555">
    <property type="component" value="Unassembled WGS sequence"/>
</dbReference>
<organism evidence="1">
    <name type="scientific">Glycine soja</name>
    <name type="common">Wild soybean</name>
    <dbReference type="NCBI Taxonomy" id="3848"/>
    <lineage>
        <taxon>Eukaryota</taxon>
        <taxon>Viridiplantae</taxon>
        <taxon>Streptophyta</taxon>
        <taxon>Embryophyta</taxon>
        <taxon>Tracheophyta</taxon>
        <taxon>Spermatophyta</taxon>
        <taxon>Magnoliopsida</taxon>
        <taxon>eudicotyledons</taxon>
        <taxon>Gunneridae</taxon>
        <taxon>Pentapetalae</taxon>
        <taxon>rosids</taxon>
        <taxon>fabids</taxon>
        <taxon>Fabales</taxon>
        <taxon>Fabaceae</taxon>
        <taxon>Papilionoideae</taxon>
        <taxon>50 kb inversion clade</taxon>
        <taxon>NPAAA clade</taxon>
        <taxon>indigoferoid/millettioid clade</taxon>
        <taxon>Phaseoleae</taxon>
        <taxon>Glycine</taxon>
        <taxon>Glycine subgen. Soja</taxon>
    </lineage>
</organism>